<evidence type="ECO:0000256" key="2">
    <source>
        <dbReference type="SAM" id="Phobius"/>
    </source>
</evidence>
<keyword evidence="2" id="KW-1133">Transmembrane helix</keyword>
<sequence length="166" mass="17588">MAFSKVGPVLIIVGLLCLPAPVYIGAVVDATTSEETTTVYEATVIGDTEPPSDSETAGNGTREPVAYENLSADERDRVDRIIQSSVNASGSDTGCSLPDDRSALERVPMVLERNGTLYEIEHSDEVESRLPGVANYGLLVTFVGFVAVLAGIVKTLEEAIESGRRG</sequence>
<feature type="domain" description="DUF7979" evidence="3">
    <location>
        <begin position="53"/>
        <end position="121"/>
    </location>
</feature>
<accession>A0A897NT88</accession>
<protein>
    <recommendedName>
        <fullName evidence="3">DUF7979 domain-containing protein</fullName>
    </recommendedName>
</protein>
<proteinExistence type="predicted"/>
<feature type="region of interest" description="Disordered" evidence="1">
    <location>
        <begin position="45"/>
        <end position="69"/>
    </location>
</feature>
<keyword evidence="2" id="KW-0472">Membrane</keyword>
<dbReference type="EMBL" id="CP064791">
    <property type="protein sequence ID" value="QSG15654.1"/>
    <property type="molecule type" value="Genomic_DNA"/>
</dbReference>
<gene>
    <name evidence="4" type="ORF">HSEST_2139</name>
</gene>
<name>A0A897NT88_9EURY</name>
<organism evidence="4 5">
    <name type="scientific">Halapricum desulfuricans</name>
    <dbReference type="NCBI Taxonomy" id="2841257"/>
    <lineage>
        <taxon>Archaea</taxon>
        <taxon>Methanobacteriati</taxon>
        <taxon>Methanobacteriota</taxon>
        <taxon>Stenosarchaea group</taxon>
        <taxon>Halobacteria</taxon>
        <taxon>Halobacteriales</taxon>
        <taxon>Haloarculaceae</taxon>
        <taxon>Halapricum</taxon>
    </lineage>
</organism>
<dbReference type="Proteomes" id="UP000663292">
    <property type="component" value="Chromosome"/>
</dbReference>
<evidence type="ECO:0000313" key="4">
    <source>
        <dbReference type="EMBL" id="QSG15654.1"/>
    </source>
</evidence>
<evidence type="ECO:0000256" key="1">
    <source>
        <dbReference type="SAM" id="MobiDB-lite"/>
    </source>
</evidence>
<evidence type="ECO:0000313" key="5">
    <source>
        <dbReference type="Proteomes" id="UP000663292"/>
    </source>
</evidence>
<keyword evidence="2" id="KW-0812">Transmembrane</keyword>
<keyword evidence="5" id="KW-1185">Reference proteome</keyword>
<dbReference type="RefSeq" id="WP_229120911.1">
    <property type="nucleotide sequence ID" value="NZ_CP064791.1"/>
</dbReference>
<dbReference type="Pfam" id="PF25934">
    <property type="entry name" value="DUF7979"/>
    <property type="match status" value="1"/>
</dbReference>
<feature type="transmembrane region" description="Helical" evidence="2">
    <location>
        <begin position="136"/>
        <end position="156"/>
    </location>
</feature>
<dbReference type="AlphaFoldDB" id="A0A897NT88"/>
<dbReference type="InterPro" id="IPR058285">
    <property type="entry name" value="DUF7979"/>
</dbReference>
<reference evidence="4 5" key="1">
    <citation type="submission" date="2020-11" db="EMBL/GenBank/DDBJ databases">
        <title>Carbohydrate-dependent, anaerobic sulfur respiration: A novel catabolism in halophilic archaea.</title>
        <authorList>
            <person name="Sorokin D.Y."/>
            <person name="Messina E."/>
            <person name="Smedile F."/>
            <person name="La Cono V."/>
            <person name="Hallsworth J.E."/>
            <person name="Yakimov M.M."/>
        </authorList>
    </citation>
    <scope>NUCLEOTIDE SEQUENCE [LARGE SCALE GENOMIC DNA]</scope>
    <source>
        <strain evidence="4 5">HSR-Est</strain>
    </source>
</reference>
<dbReference type="GeneID" id="68858771"/>
<evidence type="ECO:0000259" key="3">
    <source>
        <dbReference type="Pfam" id="PF25934"/>
    </source>
</evidence>